<keyword evidence="2" id="KW-1185">Reference proteome</keyword>
<dbReference type="Proteomes" id="UP001160130">
    <property type="component" value="Unassembled WGS sequence"/>
</dbReference>
<organism evidence="1 2">
    <name type="scientific">Mycolicibacterium frederiksbergense</name>
    <dbReference type="NCBI Taxonomy" id="117567"/>
    <lineage>
        <taxon>Bacteria</taxon>
        <taxon>Bacillati</taxon>
        <taxon>Actinomycetota</taxon>
        <taxon>Actinomycetes</taxon>
        <taxon>Mycobacteriales</taxon>
        <taxon>Mycobacteriaceae</taxon>
        <taxon>Mycolicibacterium</taxon>
    </lineage>
</organism>
<evidence type="ECO:0000313" key="1">
    <source>
        <dbReference type="EMBL" id="MDH6199205.1"/>
    </source>
</evidence>
<evidence type="ECO:0000313" key="2">
    <source>
        <dbReference type="Proteomes" id="UP001160130"/>
    </source>
</evidence>
<accession>A0ABT6LB39</accession>
<dbReference type="EMBL" id="JARXVE010000016">
    <property type="protein sequence ID" value="MDH6199205.1"/>
    <property type="molecule type" value="Genomic_DNA"/>
</dbReference>
<reference evidence="1 2" key="1">
    <citation type="submission" date="2023-04" db="EMBL/GenBank/DDBJ databases">
        <title>Forest soil microbial communities from Buena Vista Peninsula, Colon Province, Panama.</title>
        <authorList>
            <person name="Bouskill N."/>
        </authorList>
    </citation>
    <scope>NUCLEOTIDE SEQUENCE [LARGE SCALE GENOMIC DNA]</scope>
    <source>
        <strain evidence="1 2">AC80</strain>
    </source>
</reference>
<protein>
    <submittedName>
        <fullName evidence="1">Tfp pilus assembly protein PilW</fullName>
    </submittedName>
</protein>
<dbReference type="RefSeq" id="WP_280835755.1">
    <property type="nucleotide sequence ID" value="NZ_JARXVE010000016.1"/>
</dbReference>
<proteinExistence type="predicted"/>
<gene>
    <name evidence="1" type="ORF">M2272_005873</name>
</gene>
<name>A0ABT6LB39_9MYCO</name>
<sequence length="44" mass="4613">MKWVNNSGMSLWEALLPLGLVLGLIILAAVGTGLALGEVLGRHK</sequence>
<comment type="caution">
    <text evidence="1">The sequence shown here is derived from an EMBL/GenBank/DDBJ whole genome shotgun (WGS) entry which is preliminary data.</text>
</comment>